<organism evidence="1 2">
    <name type="scientific">Morella rubra</name>
    <name type="common">Chinese bayberry</name>
    <dbReference type="NCBI Taxonomy" id="262757"/>
    <lineage>
        <taxon>Eukaryota</taxon>
        <taxon>Viridiplantae</taxon>
        <taxon>Streptophyta</taxon>
        <taxon>Embryophyta</taxon>
        <taxon>Tracheophyta</taxon>
        <taxon>Spermatophyta</taxon>
        <taxon>Magnoliopsida</taxon>
        <taxon>eudicotyledons</taxon>
        <taxon>Gunneridae</taxon>
        <taxon>Pentapetalae</taxon>
        <taxon>rosids</taxon>
        <taxon>fabids</taxon>
        <taxon>Fagales</taxon>
        <taxon>Myricaceae</taxon>
        <taxon>Morella</taxon>
    </lineage>
</organism>
<reference evidence="1 2" key="1">
    <citation type="journal article" date="2019" name="Plant Biotechnol. J.">
        <title>The red bayberry genome and genetic basis of sex determination.</title>
        <authorList>
            <person name="Jia H.M."/>
            <person name="Jia H.J."/>
            <person name="Cai Q.L."/>
            <person name="Wang Y."/>
            <person name="Zhao H.B."/>
            <person name="Yang W.F."/>
            <person name="Wang G.Y."/>
            <person name="Li Y.H."/>
            <person name="Zhan D.L."/>
            <person name="Shen Y.T."/>
            <person name="Niu Q.F."/>
            <person name="Chang L."/>
            <person name="Qiu J."/>
            <person name="Zhao L."/>
            <person name="Xie H.B."/>
            <person name="Fu W.Y."/>
            <person name="Jin J."/>
            <person name="Li X.W."/>
            <person name="Jiao Y."/>
            <person name="Zhou C.C."/>
            <person name="Tu T."/>
            <person name="Chai C.Y."/>
            <person name="Gao J.L."/>
            <person name="Fan L.J."/>
            <person name="van de Weg E."/>
            <person name="Wang J.Y."/>
            <person name="Gao Z.S."/>
        </authorList>
    </citation>
    <scope>NUCLEOTIDE SEQUENCE [LARGE SCALE GENOMIC DNA]</scope>
    <source>
        <tissue evidence="1">Leaves</tissue>
    </source>
</reference>
<comment type="caution">
    <text evidence="1">The sequence shown here is derived from an EMBL/GenBank/DDBJ whole genome shotgun (WGS) entry which is preliminary data.</text>
</comment>
<dbReference type="AlphaFoldDB" id="A0A6A1VZB2"/>
<dbReference type="Proteomes" id="UP000516437">
    <property type="component" value="Chromosome 4"/>
</dbReference>
<protein>
    <submittedName>
        <fullName evidence="1">Uncharacterized protein</fullName>
    </submittedName>
</protein>
<dbReference type="EMBL" id="RXIC02000022">
    <property type="protein sequence ID" value="KAB1217396.1"/>
    <property type="molecule type" value="Genomic_DNA"/>
</dbReference>
<sequence>MLGWQGHRGTEYSSNWFSHSFVSQQNIINSEYIADIKALGEPGGVDKVECLFAEEDEEYLKMDMSARVRVEIRSGKTPSSSTRPLRSLTNPASIPFLDTLMFLYKYGI</sequence>
<keyword evidence="2" id="KW-1185">Reference proteome</keyword>
<proteinExistence type="predicted"/>
<name>A0A6A1VZB2_9ROSI</name>
<evidence type="ECO:0000313" key="1">
    <source>
        <dbReference type="EMBL" id="KAB1217396.1"/>
    </source>
</evidence>
<evidence type="ECO:0000313" key="2">
    <source>
        <dbReference type="Proteomes" id="UP000516437"/>
    </source>
</evidence>
<accession>A0A6A1VZB2</accession>
<gene>
    <name evidence="1" type="ORF">CJ030_MR4G020925</name>
</gene>